<dbReference type="Gene3D" id="3.30.1240.10">
    <property type="match status" value="1"/>
</dbReference>
<accession>A0ABQ5JR85</accession>
<evidence type="ECO:0000313" key="2">
    <source>
        <dbReference type="Proteomes" id="UP001628078"/>
    </source>
</evidence>
<protein>
    <submittedName>
        <fullName evidence="1">Haloacid dehalogenase</fullName>
    </submittedName>
</protein>
<dbReference type="SUPFAM" id="SSF56784">
    <property type="entry name" value="HAD-like"/>
    <property type="match status" value="1"/>
</dbReference>
<name>A0ABQ5JR85_9LACO</name>
<dbReference type="PROSITE" id="PS01229">
    <property type="entry name" value="COF_2"/>
    <property type="match status" value="1"/>
</dbReference>
<dbReference type="Pfam" id="PF08282">
    <property type="entry name" value="Hydrolase_3"/>
    <property type="match status" value="1"/>
</dbReference>
<comment type="caution">
    <text evidence="1">The sequence shown here is derived from an EMBL/GenBank/DDBJ whole genome shotgun (WGS) entry which is preliminary data.</text>
</comment>
<keyword evidence="2" id="KW-1185">Reference proteome</keyword>
<dbReference type="InterPro" id="IPR000150">
    <property type="entry name" value="Cof"/>
</dbReference>
<dbReference type="PANTHER" id="PTHR10000:SF53">
    <property type="entry name" value="5-AMINO-6-(5-PHOSPHO-D-RIBITYLAMINO)URACIL PHOSPHATASE YBJI-RELATED"/>
    <property type="match status" value="1"/>
</dbReference>
<dbReference type="CDD" id="cd07518">
    <property type="entry name" value="HAD_YbiV-Like"/>
    <property type="match status" value="1"/>
</dbReference>
<sequence>MPIKMIATDIDGTFIRTDHQFDHDRFARILRQLSARHIHFVIASGNQLRHLTDIFTNFDGIDFLAENGGLVVSNQQTLFSETISPSLLNKSLSLIHQSPLLQGGAIVISGLHGAYLQKPVTDELLASANYFYTDLQLVTNLLAVQDDVLKLDLVWPDNLADQRAAWLNRQLPTSLTATASGFGGLDIIPSHVNKQVGLAVLERYWQISPDQVMAFGDNDNDIAMLRHVGHSYAMLNAASRIKAAANQVTQKTNDDDGVLDTIETVLDLPC</sequence>
<dbReference type="Gene3D" id="3.40.50.1000">
    <property type="entry name" value="HAD superfamily/HAD-like"/>
    <property type="match status" value="1"/>
</dbReference>
<dbReference type="InterPro" id="IPR036412">
    <property type="entry name" value="HAD-like_sf"/>
</dbReference>
<dbReference type="RefSeq" id="WP_407883065.1">
    <property type="nucleotide sequence ID" value="NZ_BQXO01000002.1"/>
</dbReference>
<dbReference type="EMBL" id="BQXO01000002">
    <property type="protein sequence ID" value="GKT05651.1"/>
    <property type="molecule type" value="Genomic_DNA"/>
</dbReference>
<dbReference type="PANTHER" id="PTHR10000">
    <property type="entry name" value="PHOSPHOSERINE PHOSPHATASE"/>
    <property type="match status" value="1"/>
</dbReference>
<gene>
    <name evidence="1" type="ORF">JCM31185_09390</name>
</gene>
<dbReference type="Proteomes" id="UP001628078">
    <property type="component" value="Unassembled WGS sequence"/>
</dbReference>
<proteinExistence type="predicted"/>
<organism evidence="1 2">
    <name type="scientific">Furfurilactobacillus curtus</name>
    <dbReference type="NCBI Taxonomy" id="1746200"/>
    <lineage>
        <taxon>Bacteria</taxon>
        <taxon>Bacillati</taxon>
        <taxon>Bacillota</taxon>
        <taxon>Bacilli</taxon>
        <taxon>Lactobacillales</taxon>
        <taxon>Lactobacillaceae</taxon>
        <taxon>Furfurilactobacillus</taxon>
    </lineage>
</organism>
<dbReference type="InterPro" id="IPR023214">
    <property type="entry name" value="HAD_sf"/>
</dbReference>
<evidence type="ECO:0000313" key="1">
    <source>
        <dbReference type="EMBL" id="GKT05651.1"/>
    </source>
</evidence>
<dbReference type="SFLD" id="SFLDS00003">
    <property type="entry name" value="Haloacid_Dehalogenase"/>
    <property type="match status" value="1"/>
</dbReference>
<reference evidence="1 2" key="1">
    <citation type="submission" date="2022-03" db="EMBL/GenBank/DDBJ databases">
        <title>Draft genome sequence of Furfurilactobacillus curtus JCM 31185.</title>
        <authorList>
            <person name="Suzuki S."/>
            <person name="Endo A."/>
            <person name="Kajikawa A."/>
        </authorList>
    </citation>
    <scope>NUCLEOTIDE SEQUENCE [LARGE SCALE GENOMIC DNA]</scope>
    <source>
        <strain evidence="1 2">JCM 31185</strain>
    </source>
</reference>
<dbReference type="NCBIfam" id="TIGR00099">
    <property type="entry name" value="Cof-subfamily"/>
    <property type="match status" value="1"/>
</dbReference>
<dbReference type="SFLD" id="SFLDG01140">
    <property type="entry name" value="C2.B:_Phosphomannomutase_and_P"/>
    <property type="match status" value="1"/>
</dbReference>